<dbReference type="GO" id="GO:0009306">
    <property type="term" value="P:protein secretion"/>
    <property type="evidence" value="ECO:0007669"/>
    <property type="project" value="InterPro"/>
</dbReference>
<feature type="transmembrane region" description="Helical" evidence="2">
    <location>
        <begin position="177"/>
        <end position="204"/>
    </location>
</feature>
<dbReference type="PRINTS" id="PR00950">
    <property type="entry name" value="TYPE3IMSPROT"/>
</dbReference>
<protein>
    <submittedName>
        <fullName evidence="3">Yop proteins translocation protein U</fullName>
    </submittedName>
</protein>
<dbReference type="Proteomes" id="UP000494329">
    <property type="component" value="Unassembled WGS sequence"/>
</dbReference>
<dbReference type="AlphaFoldDB" id="A0A6J5DV53"/>
<reference evidence="3 4" key="1">
    <citation type="submission" date="2020-04" db="EMBL/GenBank/DDBJ databases">
        <authorList>
            <person name="De Canck E."/>
        </authorList>
    </citation>
    <scope>NUCLEOTIDE SEQUENCE [LARGE SCALE GENOMIC DNA]</scope>
    <source>
        <strain evidence="3 4">LMG 29739</strain>
    </source>
</reference>
<feature type="region of interest" description="Disordered" evidence="1">
    <location>
        <begin position="224"/>
        <end position="246"/>
    </location>
</feature>
<feature type="transmembrane region" description="Helical" evidence="2">
    <location>
        <begin position="135"/>
        <end position="157"/>
    </location>
</feature>
<dbReference type="PANTHER" id="PTHR30531:SF12">
    <property type="entry name" value="FLAGELLAR BIOSYNTHETIC PROTEIN FLHB"/>
    <property type="match status" value="1"/>
</dbReference>
<organism evidence="3 4">
    <name type="scientific">Paraburkholderia solisilvae</name>
    <dbReference type="NCBI Taxonomy" id="624376"/>
    <lineage>
        <taxon>Bacteria</taxon>
        <taxon>Pseudomonadati</taxon>
        <taxon>Pseudomonadota</taxon>
        <taxon>Betaproteobacteria</taxon>
        <taxon>Burkholderiales</taxon>
        <taxon>Burkholderiaceae</taxon>
        <taxon>Paraburkholderia</taxon>
    </lineage>
</organism>
<proteinExistence type="predicted"/>
<feature type="compositionally biased region" description="Basic and acidic residues" evidence="1">
    <location>
        <begin position="224"/>
        <end position="233"/>
    </location>
</feature>
<evidence type="ECO:0000256" key="2">
    <source>
        <dbReference type="SAM" id="Phobius"/>
    </source>
</evidence>
<feature type="transmembrane region" description="Helical" evidence="2">
    <location>
        <begin position="79"/>
        <end position="103"/>
    </location>
</feature>
<evidence type="ECO:0000313" key="4">
    <source>
        <dbReference type="Proteomes" id="UP000494329"/>
    </source>
</evidence>
<gene>
    <name evidence="3" type="primary">yscU_1</name>
    <name evidence="3" type="ORF">LMG29739_02546</name>
</gene>
<accession>A0A6J5DV53</accession>
<dbReference type="GO" id="GO:0005886">
    <property type="term" value="C:plasma membrane"/>
    <property type="evidence" value="ECO:0007669"/>
    <property type="project" value="TreeGrafter"/>
</dbReference>
<evidence type="ECO:0000256" key="1">
    <source>
        <dbReference type="SAM" id="MobiDB-lite"/>
    </source>
</evidence>
<dbReference type="EMBL" id="CADIKF010000017">
    <property type="protein sequence ID" value="CAB3756826.1"/>
    <property type="molecule type" value="Genomic_DNA"/>
</dbReference>
<dbReference type="PANTHER" id="PTHR30531">
    <property type="entry name" value="FLAGELLAR BIOSYNTHETIC PROTEIN FLHB"/>
    <property type="match status" value="1"/>
</dbReference>
<keyword evidence="4" id="KW-1185">Reference proteome</keyword>
<keyword evidence="2" id="KW-0472">Membrane</keyword>
<keyword evidence="2" id="KW-1133">Transmembrane helix</keyword>
<evidence type="ECO:0000313" key="3">
    <source>
        <dbReference type="EMBL" id="CAB3756826.1"/>
    </source>
</evidence>
<dbReference type="Gene3D" id="6.10.250.2080">
    <property type="match status" value="1"/>
</dbReference>
<sequence>MSDKTEAPTPQRLSKAIKDGDIAKSVHASAAASGLIWWLFLVIESSHLYQLFQTLILEVTGIDEARGFVERSAQVVSSLAALLPAALVTLGAGILAAVVPEVAQTRGVIAWKRATPDLKRLNPVSGLKNIFSTRVIVDTLIALAQFTILLAVFWYAFVKWCAQLVPSFTLSLPMLLADIGVSSASLLAMMAASQLAPAIADFVMQRVLWRRRLRMDKEEIKREYRDSEGDPHVKGRRRALHRELSR</sequence>
<dbReference type="InterPro" id="IPR006135">
    <property type="entry name" value="T3SS_substrate_exporter"/>
</dbReference>
<dbReference type="Pfam" id="PF01312">
    <property type="entry name" value="Bac_export_2"/>
    <property type="match status" value="1"/>
</dbReference>
<name>A0A6J5DV53_9BURK</name>
<dbReference type="RefSeq" id="WP_175111271.1">
    <property type="nucleotide sequence ID" value="NZ_CADIKF010000017.1"/>
</dbReference>
<keyword evidence="2" id="KW-0812">Transmembrane</keyword>